<dbReference type="PROSITE" id="PS51635">
    <property type="entry name" value="PNPLA"/>
    <property type="match status" value="1"/>
</dbReference>
<feature type="short sequence motif" description="GXGXXG" evidence="4">
    <location>
        <begin position="90"/>
        <end position="95"/>
    </location>
</feature>
<evidence type="ECO:0000313" key="7">
    <source>
        <dbReference type="Proteomes" id="UP000026913"/>
    </source>
</evidence>
<feature type="domain" description="PNPLA" evidence="5">
    <location>
        <begin position="86"/>
        <end position="277"/>
    </location>
</feature>
<sequence>MVDQSLRLKFRQPLLVIMITFELMLSGCGSLRRPMIDTVSTPQPTREFASLNRFRFVADNAQQSMAFMQAWEADRKKAGRTSITALAISGGGANGAFGAGVLVGWSRSGTRPDFDLVTGVSTGALIAPLAFAGKYWDPRLIRGYRNVGATQLTERGLGMLARPSLYSGEPLAAIIEHYTSAALLHAVADQHRLGRRLLVATTNLDTQETHIWDMGAIALSAQEPGNEHQALALFRTIMTASASVPGIFPPIPIADGNTSEIHADGGVNVPFLLLPEALVQWQINQPSLMPGKIFIIINAPMAPRNNQLSGGAVAIMGRSFDSLSRANLRMHVAMATAFAHRHHVQLRYAALPSDLDTDPLDFEAARMAGLFDLGVARYTDLTQGLSDAPLAESVP</sequence>
<dbReference type="RefSeq" id="WP_010455805.1">
    <property type="nucleotide sequence ID" value="NZ_CP005960.1"/>
</dbReference>
<proteinExistence type="predicted"/>
<dbReference type="PANTHER" id="PTHR14226">
    <property type="entry name" value="NEUROPATHY TARGET ESTERASE/SWISS CHEESE D.MELANOGASTER"/>
    <property type="match status" value="1"/>
</dbReference>
<feature type="short sequence motif" description="GXSXG" evidence="4">
    <location>
        <begin position="119"/>
        <end position="123"/>
    </location>
</feature>
<dbReference type="InterPro" id="IPR002641">
    <property type="entry name" value="PNPLA_dom"/>
</dbReference>
<dbReference type="GO" id="GO:0016787">
    <property type="term" value="F:hydrolase activity"/>
    <property type="evidence" value="ECO:0007669"/>
    <property type="project" value="UniProtKB-UniRule"/>
</dbReference>
<keyword evidence="1 4" id="KW-0378">Hydrolase</keyword>
<evidence type="ECO:0000256" key="2">
    <source>
        <dbReference type="ARBA" id="ARBA00022963"/>
    </source>
</evidence>
<evidence type="ECO:0000259" key="5">
    <source>
        <dbReference type="PROSITE" id="PS51635"/>
    </source>
</evidence>
<feature type="active site" description="Nucleophile" evidence="4">
    <location>
        <position position="121"/>
    </location>
</feature>
<dbReference type="InterPro" id="IPR050301">
    <property type="entry name" value="NTE"/>
</dbReference>
<evidence type="ECO:0000256" key="1">
    <source>
        <dbReference type="ARBA" id="ARBA00022801"/>
    </source>
</evidence>
<feature type="active site" description="Proton acceptor" evidence="4">
    <location>
        <position position="264"/>
    </location>
</feature>
<evidence type="ECO:0000313" key="6">
    <source>
        <dbReference type="EMBL" id="AHZ72818.1"/>
    </source>
</evidence>
<dbReference type="PANTHER" id="PTHR14226:SF74">
    <property type="entry name" value="BLR4684 PROTEIN"/>
    <property type="match status" value="1"/>
</dbReference>
<dbReference type="Proteomes" id="UP000026913">
    <property type="component" value="Chromosome"/>
</dbReference>
<keyword evidence="2 4" id="KW-0442">Lipid degradation</keyword>
<dbReference type="SUPFAM" id="SSF52151">
    <property type="entry name" value="FabD/lysophospholipase-like"/>
    <property type="match status" value="1"/>
</dbReference>
<keyword evidence="3 4" id="KW-0443">Lipid metabolism</keyword>
<name>A0A024EKG4_9PSED</name>
<dbReference type="Gene3D" id="3.40.1090.10">
    <property type="entry name" value="Cytosolic phospholipase A2 catalytic domain"/>
    <property type="match status" value="1"/>
</dbReference>
<protein>
    <recommendedName>
        <fullName evidence="5">PNPLA domain-containing protein</fullName>
    </recommendedName>
</protein>
<evidence type="ECO:0000256" key="3">
    <source>
        <dbReference type="ARBA" id="ARBA00023098"/>
    </source>
</evidence>
<dbReference type="Pfam" id="PF01734">
    <property type="entry name" value="Patatin"/>
    <property type="match status" value="1"/>
</dbReference>
<organism evidence="6 7">
    <name type="scientific">Pseudomonas mandelii JR-1</name>
    <dbReference type="NCBI Taxonomy" id="1147786"/>
    <lineage>
        <taxon>Bacteria</taxon>
        <taxon>Pseudomonadati</taxon>
        <taxon>Pseudomonadota</taxon>
        <taxon>Gammaproteobacteria</taxon>
        <taxon>Pseudomonadales</taxon>
        <taxon>Pseudomonadaceae</taxon>
        <taxon>Pseudomonas</taxon>
    </lineage>
</organism>
<dbReference type="GO" id="GO:0016042">
    <property type="term" value="P:lipid catabolic process"/>
    <property type="evidence" value="ECO:0007669"/>
    <property type="project" value="UniProtKB-UniRule"/>
</dbReference>
<dbReference type="KEGG" id="pman:OU5_5739"/>
<gene>
    <name evidence="6" type="ORF">OU5_5739</name>
</gene>
<accession>A0A024EKG4</accession>
<dbReference type="AlphaFoldDB" id="A0A024EKG4"/>
<dbReference type="InterPro" id="IPR016035">
    <property type="entry name" value="Acyl_Trfase/lysoPLipase"/>
</dbReference>
<reference evidence="6 7" key="1">
    <citation type="journal article" date="2012" name="J. Bacteriol.">
        <title>Genome sequence of cold-adapted Pseudomonas mandelii strain JR-1.</title>
        <authorList>
            <person name="Jang S.H."/>
            <person name="Kim J."/>
            <person name="Kim J."/>
            <person name="Hong S."/>
            <person name="Lee C."/>
        </authorList>
    </citation>
    <scope>NUCLEOTIDE SEQUENCE [LARGE SCALE GENOMIC DNA]</scope>
    <source>
        <strain evidence="6 7">JR-1</strain>
    </source>
</reference>
<evidence type="ECO:0000256" key="4">
    <source>
        <dbReference type="PROSITE-ProRule" id="PRU01161"/>
    </source>
</evidence>
<dbReference type="OrthoDB" id="9798773at2"/>
<dbReference type="HOGENOM" id="CLU_048550_0_0_6"/>
<feature type="short sequence motif" description="DGA/G" evidence="4">
    <location>
        <begin position="264"/>
        <end position="266"/>
    </location>
</feature>
<dbReference type="EMBL" id="CP005960">
    <property type="protein sequence ID" value="AHZ72818.1"/>
    <property type="molecule type" value="Genomic_DNA"/>
</dbReference>